<evidence type="ECO:0000256" key="3">
    <source>
        <dbReference type="ARBA" id="ARBA00022692"/>
    </source>
</evidence>
<keyword evidence="2 7" id="KW-0808">Transferase</keyword>
<dbReference type="PIRSF" id="PIRSF005355">
    <property type="entry name" value="UBIAD1"/>
    <property type="match status" value="1"/>
</dbReference>
<organism evidence="7 8">
    <name type="scientific">Syntrophus aciditrophicus (strain SB)</name>
    <dbReference type="NCBI Taxonomy" id="56780"/>
    <lineage>
        <taxon>Bacteria</taxon>
        <taxon>Pseudomonadati</taxon>
        <taxon>Thermodesulfobacteriota</taxon>
        <taxon>Syntrophia</taxon>
        <taxon>Syntrophales</taxon>
        <taxon>Syntrophaceae</taxon>
        <taxon>Syntrophus</taxon>
    </lineage>
</organism>
<accession>Q2LTF2</accession>
<feature type="transmembrane region" description="Helical" evidence="6">
    <location>
        <begin position="270"/>
        <end position="288"/>
    </location>
</feature>
<evidence type="ECO:0000256" key="5">
    <source>
        <dbReference type="ARBA" id="ARBA00023136"/>
    </source>
</evidence>
<dbReference type="AlphaFoldDB" id="Q2LTF2"/>
<evidence type="ECO:0000313" key="8">
    <source>
        <dbReference type="Proteomes" id="UP000001933"/>
    </source>
</evidence>
<evidence type="ECO:0000256" key="6">
    <source>
        <dbReference type="SAM" id="Phobius"/>
    </source>
</evidence>
<evidence type="ECO:0000256" key="4">
    <source>
        <dbReference type="ARBA" id="ARBA00022989"/>
    </source>
</evidence>
<dbReference type="PANTHER" id="PTHR13929:SF0">
    <property type="entry name" value="UBIA PRENYLTRANSFERASE DOMAIN-CONTAINING PROTEIN 1"/>
    <property type="match status" value="1"/>
</dbReference>
<dbReference type="GO" id="GO:0004659">
    <property type="term" value="F:prenyltransferase activity"/>
    <property type="evidence" value="ECO:0007669"/>
    <property type="project" value="InterPro"/>
</dbReference>
<dbReference type="Pfam" id="PF01040">
    <property type="entry name" value="UbiA"/>
    <property type="match status" value="1"/>
</dbReference>
<dbReference type="GO" id="GO:0016020">
    <property type="term" value="C:membrane"/>
    <property type="evidence" value="ECO:0007669"/>
    <property type="project" value="UniProtKB-SubCell"/>
</dbReference>
<dbReference type="EMBL" id="CP000252">
    <property type="protein sequence ID" value="ABC77361.1"/>
    <property type="molecule type" value="Genomic_DNA"/>
</dbReference>
<dbReference type="InParanoid" id="Q2LTF2"/>
<feature type="transmembrane region" description="Helical" evidence="6">
    <location>
        <begin position="300"/>
        <end position="319"/>
    </location>
</feature>
<keyword evidence="3 6" id="KW-0812">Transmembrane</keyword>
<dbReference type="eggNOG" id="COG1575">
    <property type="taxonomic scope" value="Bacteria"/>
</dbReference>
<protein>
    <submittedName>
        <fullName evidence="7">1,4-dihydroxy-2-naphthoate polyprenyltransferase</fullName>
        <ecNumber evidence="7">2.5.1.-</ecNumber>
    </submittedName>
</protein>
<feature type="transmembrane region" description="Helical" evidence="6">
    <location>
        <begin position="140"/>
        <end position="158"/>
    </location>
</feature>
<feature type="transmembrane region" description="Helical" evidence="6">
    <location>
        <begin position="170"/>
        <end position="189"/>
    </location>
</feature>
<dbReference type="CDD" id="cd13962">
    <property type="entry name" value="PT_UbiA_UBIAD1"/>
    <property type="match status" value="1"/>
</dbReference>
<dbReference type="HOGENOM" id="CLU_043611_0_1_7"/>
<dbReference type="InterPro" id="IPR026046">
    <property type="entry name" value="UBIAD1"/>
</dbReference>
<keyword evidence="8" id="KW-1185">Reference proteome</keyword>
<dbReference type="GO" id="GO:0009234">
    <property type="term" value="P:menaquinone biosynthetic process"/>
    <property type="evidence" value="ECO:0007669"/>
    <property type="project" value="TreeGrafter"/>
</dbReference>
<evidence type="ECO:0000313" key="7">
    <source>
        <dbReference type="EMBL" id="ABC77361.1"/>
    </source>
</evidence>
<dbReference type="PANTHER" id="PTHR13929">
    <property type="entry name" value="1,4-DIHYDROXY-2-NAPHTHOATE OCTAPRENYLTRANSFERASE"/>
    <property type="match status" value="1"/>
</dbReference>
<feature type="transmembrane region" description="Helical" evidence="6">
    <location>
        <begin position="57"/>
        <end position="77"/>
    </location>
</feature>
<gene>
    <name evidence="7" type="ORF">SYN_02527</name>
</gene>
<comment type="subcellular location">
    <subcellularLocation>
        <location evidence="1">Membrane</location>
        <topology evidence="1">Multi-pass membrane protein</topology>
    </subcellularLocation>
</comment>
<name>Q2LTF2_SYNAS</name>
<reference evidence="7 8" key="1">
    <citation type="journal article" date="2007" name="Proc. Natl. Acad. Sci. U.S.A.">
        <title>The genome of Syntrophus aciditrophicus: life at the thermodynamic limit of microbial growth.</title>
        <authorList>
            <person name="McInerney M.J."/>
            <person name="Rohlin L."/>
            <person name="Mouttaki H."/>
            <person name="Kim U."/>
            <person name="Krupp R.S."/>
            <person name="Rios-Hernandez L."/>
            <person name="Sieber J."/>
            <person name="Struchtemeyer C.G."/>
            <person name="Bhattacharyya A."/>
            <person name="Campbell J.W."/>
            <person name="Gunsalus R.P."/>
        </authorList>
    </citation>
    <scope>NUCLEOTIDE SEQUENCE [LARGE SCALE GENOMIC DNA]</scope>
    <source>
        <strain evidence="7 8">SB</strain>
    </source>
</reference>
<proteinExistence type="predicted"/>
<keyword evidence="5 6" id="KW-0472">Membrane</keyword>
<sequence length="321" mass="35386">MAICPMGKNSDSVKPPDVNLPAKVSGWLSMSRPAFHIVGLLPFFLGTLLAWKLEGVFHPTVFLLGSLAVILIMLSTYQSGEYFDYEEDALSRKHHPSRFAGGSGILQKRILSPLVALITSVVSMLLAVLIGVVLQFVLNTGPWTLLLGCAGALPGFFYSRRPVRLVNRGIGELFIGFCYGWLPIASAFYIQSGYIPAIIAWMSLPVGLTIFNVILLNEFPDYPADLAVGKRNLLVRFGKKRGAELYSLAAFFAWISHLLSPWFGVPSLVIPYYLPVMILSVILVAMVLQKKYENRITLEILCGLNIVVNIGTTLSYLLAYL</sequence>
<feature type="transmembrane region" description="Helical" evidence="6">
    <location>
        <begin position="245"/>
        <end position="264"/>
    </location>
</feature>
<dbReference type="Proteomes" id="UP000001933">
    <property type="component" value="Chromosome"/>
</dbReference>
<feature type="transmembrane region" description="Helical" evidence="6">
    <location>
        <begin position="33"/>
        <end position="51"/>
    </location>
</feature>
<dbReference type="GO" id="GO:0042371">
    <property type="term" value="P:vitamin K biosynthetic process"/>
    <property type="evidence" value="ECO:0007669"/>
    <property type="project" value="TreeGrafter"/>
</dbReference>
<evidence type="ECO:0000256" key="1">
    <source>
        <dbReference type="ARBA" id="ARBA00004141"/>
    </source>
</evidence>
<keyword evidence="4 6" id="KW-1133">Transmembrane helix</keyword>
<evidence type="ECO:0000256" key="2">
    <source>
        <dbReference type="ARBA" id="ARBA00022679"/>
    </source>
</evidence>
<dbReference type="EC" id="2.5.1.-" evidence="7"/>
<feature type="transmembrane region" description="Helical" evidence="6">
    <location>
        <begin position="114"/>
        <end position="134"/>
    </location>
</feature>
<dbReference type="STRING" id="56780.SYN_02527"/>
<dbReference type="InterPro" id="IPR000537">
    <property type="entry name" value="UbiA_prenyltransferase"/>
</dbReference>
<feature type="transmembrane region" description="Helical" evidence="6">
    <location>
        <begin position="195"/>
        <end position="216"/>
    </location>
</feature>
<dbReference type="KEGG" id="sat:SYN_02527"/>